<accession>A0A9D4WC31</accession>
<evidence type="ECO:0008006" key="4">
    <source>
        <dbReference type="Google" id="ProtNLM"/>
    </source>
</evidence>
<evidence type="ECO:0000313" key="3">
    <source>
        <dbReference type="Proteomes" id="UP001058974"/>
    </source>
</evidence>
<proteinExistence type="predicted"/>
<organism evidence="2 3">
    <name type="scientific">Pisum sativum</name>
    <name type="common">Garden pea</name>
    <name type="synonym">Lathyrus oleraceus</name>
    <dbReference type="NCBI Taxonomy" id="3888"/>
    <lineage>
        <taxon>Eukaryota</taxon>
        <taxon>Viridiplantae</taxon>
        <taxon>Streptophyta</taxon>
        <taxon>Embryophyta</taxon>
        <taxon>Tracheophyta</taxon>
        <taxon>Spermatophyta</taxon>
        <taxon>Magnoliopsida</taxon>
        <taxon>eudicotyledons</taxon>
        <taxon>Gunneridae</taxon>
        <taxon>Pentapetalae</taxon>
        <taxon>rosids</taxon>
        <taxon>fabids</taxon>
        <taxon>Fabales</taxon>
        <taxon>Fabaceae</taxon>
        <taxon>Papilionoideae</taxon>
        <taxon>50 kb inversion clade</taxon>
        <taxon>NPAAA clade</taxon>
        <taxon>Hologalegina</taxon>
        <taxon>IRL clade</taxon>
        <taxon>Fabeae</taxon>
        <taxon>Lathyrus</taxon>
    </lineage>
</organism>
<sequence length="99" mass="10051">MERVTKALMMLSLLLVVLGNVEGSGRMLKESVKHPETFNLGGGNGRFPSTPPGNFAAGVGFGPDGLRFCTFPGGCTNGILPNIPGTSIGNGAGGSIPHP</sequence>
<name>A0A9D4WC31_PEA</name>
<dbReference type="Gramene" id="Psat6g155320.1">
    <property type="protein sequence ID" value="Psat6g155320.1.cds1"/>
    <property type="gene ID" value="Psat6g155320"/>
</dbReference>
<dbReference type="AlphaFoldDB" id="A0A9D4WC31"/>
<feature type="chain" id="PRO_5038995834" description="Cell wall protein" evidence="1">
    <location>
        <begin position="24"/>
        <end position="99"/>
    </location>
</feature>
<dbReference type="EMBL" id="JAMSHJ010000006">
    <property type="protein sequence ID" value="KAI5398734.1"/>
    <property type="molecule type" value="Genomic_DNA"/>
</dbReference>
<dbReference type="Gramene" id="Psat06G0420300-T1">
    <property type="protein sequence ID" value="KAI5398734.1"/>
    <property type="gene ID" value="KIW84_064203"/>
</dbReference>
<reference evidence="2 3" key="1">
    <citation type="journal article" date="2022" name="Nat. Genet.">
        <title>Improved pea reference genome and pan-genome highlight genomic features and evolutionary characteristics.</title>
        <authorList>
            <person name="Yang T."/>
            <person name="Liu R."/>
            <person name="Luo Y."/>
            <person name="Hu S."/>
            <person name="Wang D."/>
            <person name="Wang C."/>
            <person name="Pandey M.K."/>
            <person name="Ge S."/>
            <person name="Xu Q."/>
            <person name="Li N."/>
            <person name="Li G."/>
            <person name="Huang Y."/>
            <person name="Saxena R.K."/>
            <person name="Ji Y."/>
            <person name="Li M."/>
            <person name="Yan X."/>
            <person name="He Y."/>
            <person name="Liu Y."/>
            <person name="Wang X."/>
            <person name="Xiang C."/>
            <person name="Varshney R.K."/>
            <person name="Ding H."/>
            <person name="Gao S."/>
            <person name="Zong X."/>
        </authorList>
    </citation>
    <scope>NUCLEOTIDE SEQUENCE [LARGE SCALE GENOMIC DNA]</scope>
    <source>
        <strain evidence="2 3">cv. Zhongwan 6</strain>
    </source>
</reference>
<feature type="signal peptide" evidence="1">
    <location>
        <begin position="1"/>
        <end position="23"/>
    </location>
</feature>
<evidence type="ECO:0000313" key="2">
    <source>
        <dbReference type="EMBL" id="KAI5398734.1"/>
    </source>
</evidence>
<evidence type="ECO:0000256" key="1">
    <source>
        <dbReference type="SAM" id="SignalP"/>
    </source>
</evidence>
<comment type="caution">
    <text evidence="2">The sequence shown here is derived from an EMBL/GenBank/DDBJ whole genome shotgun (WGS) entry which is preliminary data.</text>
</comment>
<dbReference type="Proteomes" id="UP001058974">
    <property type="component" value="Chromosome 6"/>
</dbReference>
<gene>
    <name evidence="2" type="ORF">KIW84_064203</name>
</gene>
<keyword evidence="3" id="KW-1185">Reference proteome</keyword>
<protein>
    <recommendedName>
        <fullName evidence="4">Cell wall protein</fullName>
    </recommendedName>
</protein>
<keyword evidence="1" id="KW-0732">Signal</keyword>